<comment type="subcellular location">
    <subcellularLocation>
        <location evidence="4">Cytoplasm</location>
    </subcellularLocation>
</comment>
<dbReference type="InterPro" id="IPR023524">
    <property type="entry name" value="Uncharacterised_SprT-like"/>
</dbReference>
<organism evidence="7 9">
    <name type="scientific">Staphylococcus caeli</name>
    <dbReference type="NCBI Taxonomy" id="2201815"/>
    <lineage>
        <taxon>Bacteria</taxon>
        <taxon>Bacillati</taxon>
        <taxon>Bacillota</taxon>
        <taxon>Bacilli</taxon>
        <taxon>Bacillales</taxon>
        <taxon>Staphylococcaceae</taxon>
        <taxon>Staphylococcus</taxon>
    </lineage>
</organism>
<dbReference type="GO" id="GO:0008270">
    <property type="term" value="F:zinc ion binding"/>
    <property type="evidence" value="ECO:0007669"/>
    <property type="project" value="UniProtKB-UniRule"/>
</dbReference>
<evidence type="ECO:0000256" key="2">
    <source>
        <dbReference type="ARBA" id="ARBA00022723"/>
    </source>
</evidence>
<gene>
    <name evidence="7" type="ORF">SAMEA2297795_02645</name>
    <name evidence="6" type="ORF">SAMEA2297796_02518</name>
</gene>
<dbReference type="Pfam" id="PF17283">
    <property type="entry name" value="Zn_ribbon_SprT"/>
    <property type="match status" value="1"/>
</dbReference>
<evidence type="ECO:0000313" key="8">
    <source>
        <dbReference type="Proteomes" id="UP000095412"/>
    </source>
</evidence>
<keyword evidence="3 4" id="KW-0862">Zinc</keyword>
<keyword evidence="8" id="KW-1185">Reference proteome</keyword>
<comment type="similarity">
    <text evidence="4">Belongs to the SprT family.</text>
</comment>
<feature type="active site" evidence="4">
    <location>
        <position position="68"/>
    </location>
</feature>
<dbReference type="SMART" id="SM00731">
    <property type="entry name" value="SprT"/>
    <property type="match status" value="1"/>
</dbReference>
<dbReference type="InterPro" id="IPR006640">
    <property type="entry name" value="SprT-like_domain"/>
</dbReference>
<evidence type="ECO:0000313" key="6">
    <source>
        <dbReference type="EMBL" id="SCT49851.1"/>
    </source>
</evidence>
<dbReference type="GO" id="GO:0016787">
    <property type="term" value="F:hydrolase activity"/>
    <property type="evidence" value="ECO:0007669"/>
    <property type="project" value="UniProtKB-KW"/>
</dbReference>
<dbReference type="GO" id="GO:0005737">
    <property type="term" value="C:cytoplasm"/>
    <property type="evidence" value="ECO:0007669"/>
    <property type="project" value="UniProtKB-SubCell"/>
</dbReference>
<dbReference type="EMBL" id="FMPI01000031">
    <property type="protein sequence ID" value="SCT49851.1"/>
    <property type="molecule type" value="Genomic_DNA"/>
</dbReference>
<keyword evidence="7" id="KW-0378">Hydrolase</keyword>
<keyword evidence="2 4" id="KW-0479">Metal-binding</keyword>
<dbReference type="InterPro" id="IPR035240">
    <property type="entry name" value="SprT_Zn_ribbon"/>
</dbReference>
<evidence type="ECO:0000313" key="9">
    <source>
        <dbReference type="Proteomes" id="UP000095768"/>
    </source>
</evidence>
<feature type="binding site" evidence="4">
    <location>
        <position position="67"/>
    </location>
    <ligand>
        <name>Zn(2+)</name>
        <dbReference type="ChEBI" id="CHEBI:29105"/>
    </ligand>
</feature>
<dbReference type="HAMAP" id="MF_00745">
    <property type="entry name" value="SprT_like"/>
    <property type="match status" value="1"/>
</dbReference>
<dbReference type="OrthoDB" id="9799909at2"/>
<name>A0A1D4RUJ6_9STAP</name>
<dbReference type="EMBL" id="FMPG01000022">
    <property type="protein sequence ID" value="SCT50953.1"/>
    <property type="molecule type" value="Genomic_DNA"/>
</dbReference>
<feature type="domain" description="SprT-like" evidence="5">
    <location>
        <begin position="4"/>
        <end position="147"/>
    </location>
</feature>
<dbReference type="Proteomes" id="UP000095768">
    <property type="component" value="Unassembled WGS sequence"/>
</dbReference>
<protein>
    <recommendedName>
        <fullName evidence="4">Protein SprT-like</fullName>
    </recommendedName>
</protein>
<keyword evidence="1 4" id="KW-0963">Cytoplasm</keyword>
<evidence type="ECO:0000256" key="1">
    <source>
        <dbReference type="ARBA" id="ARBA00022490"/>
    </source>
</evidence>
<reference evidence="6 8" key="2">
    <citation type="submission" date="2016-09" db="EMBL/GenBank/DDBJ databases">
        <authorList>
            <consortium name="Pathogen Informatics"/>
            <person name="Sun Q."/>
            <person name="Inoue M."/>
        </authorList>
    </citation>
    <scope>NUCLEOTIDE SEQUENCE [LARGE SCALE GENOMIC DNA]</scope>
    <source>
        <strain evidence="6 8">82C</strain>
    </source>
</reference>
<dbReference type="RefSeq" id="WP_069996635.1">
    <property type="nucleotide sequence ID" value="NZ_FMPG01000022.1"/>
</dbReference>
<dbReference type="AlphaFoldDB" id="A0A1D4RUJ6"/>
<evidence type="ECO:0000259" key="5">
    <source>
        <dbReference type="SMART" id="SM00731"/>
    </source>
</evidence>
<reference evidence="7 9" key="1">
    <citation type="submission" date="2016-09" db="EMBL/GenBank/DDBJ databases">
        <authorList>
            <consortium name="Pathogen Informatics"/>
        </authorList>
    </citation>
    <scope>NUCLEOTIDE SEQUENCE [LARGE SCALE GENOMIC DNA]</scope>
    <source>
        <strain evidence="7 9">82B</strain>
    </source>
</reference>
<dbReference type="Proteomes" id="UP000095412">
    <property type="component" value="Unassembled WGS sequence"/>
</dbReference>
<accession>A0A1D4RUJ6</accession>
<dbReference type="Pfam" id="PF10263">
    <property type="entry name" value="SprT-like"/>
    <property type="match status" value="1"/>
</dbReference>
<dbReference type="GO" id="GO:0006950">
    <property type="term" value="P:response to stress"/>
    <property type="evidence" value="ECO:0007669"/>
    <property type="project" value="UniProtKB-ARBA"/>
</dbReference>
<evidence type="ECO:0000313" key="7">
    <source>
        <dbReference type="EMBL" id="SCT50953.1"/>
    </source>
</evidence>
<proteinExistence type="inferred from homology"/>
<evidence type="ECO:0000256" key="3">
    <source>
        <dbReference type="ARBA" id="ARBA00022833"/>
    </source>
</evidence>
<evidence type="ECO:0000256" key="4">
    <source>
        <dbReference type="HAMAP-Rule" id="MF_00745"/>
    </source>
</evidence>
<comment type="cofactor">
    <cofactor evidence="4">
        <name>Zn(2+)</name>
        <dbReference type="ChEBI" id="CHEBI:29105"/>
    </cofactor>
    <text evidence="4">Binds 1 zinc ion.</text>
</comment>
<feature type="binding site" evidence="4">
    <location>
        <position position="71"/>
    </location>
    <ligand>
        <name>Zn(2+)</name>
        <dbReference type="ChEBI" id="CHEBI:29105"/>
    </ligand>
</feature>
<sequence length="151" mass="17937">MNDESLQKLTESISIRYFDRPFEHRAYFNKRLRTTGGRYLLNSHNIEVNNKQFNKYGESAVIDIIKHELCHYHLHIQGKGYKHKDQDFKRLSQQTGAPRFCSAIEKYEDRIKYIYQCKQCGFEFPRIRKVNTAKMVCGRCKGKLVEVKPDL</sequence>
<dbReference type="NCBIfam" id="NF003339">
    <property type="entry name" value="PRK04351.1"/>
    <property type="match status" value="1"/>
</dbReference>